<evidence type="ECO:0000256" key="4">
    <source>
        <dbReference type="ARBA" id="ARBA00022553"/>
    </source>
</evidence>
<dbReference type="SMART" id="SM00220">
    <property type="entry name" value="S_TKc"/>
    <property type="match status" value="1"/>
</dbReference>
<dbReference type="Pfam" id="PF00069">
    <property type="entry name" value="Pkinase"/>
    <property type="match status" value="1"/>
</dbReference>
<evidence type="ECO:0000256" key="8">
    <source>
        <dbReference type="ARBA" id="ARBA00022840"/>
    </source>
</evidence>
<comment type="catalytic activity">
    <reaction evidence="9">
        <text>L-threonyl-[protein] + ATP = O-phospho-L-threonyl-[protein] + ADP + H(+)</text>
        <dbReference type="Rhea" id="RHEA:46608"/>
        <dbReference type="Rhea" id="RHEA-COMP:11060"/>
        <dbReference type="Rhea" id="RHEA-COMP:11605"/>
        <dbReference type="ChEBI" id="CHEBI:15378"/>
        <dbReference type="ChEBI" id="CHEBI:30013"/>
        <dbReference type="ChEBI" id="CHEBI:30616"/>
        <dbReference type="ChEBI" id="CHEBI:61977"/>
        <dbReference type="ChEBI" id="CHEBI:456216"/>
        <dbReference type="EC" id="2.7.11.1"/>
    </reaction>
</comment>
<evidence type="ECO:0000256" key="1">
    <source>
        <dbReference type="ARBA" id="ARBA00009903"/>
    </source>
</evidence>
<dbReference type="CDD" id="cd05574">
    <property type="entry name" value="STKc_phototropin_like"/>
    <property type="match status" value="1"/>
</dbReference>
<feature type="domain" description="AGC-kinase C-terminal" evidence="13">
    <location>
        <begin position="349"/>
        <end position="429"/>
    </location>
</feature>
<protein>
    <recommendedName>
        <fullName evidence="2">non-specific serine/threonine protein kinase</fullName>
        <ecNumber evidence="2">2.7.11.1</ecNumber>
    </recommendedName>
</protein>
<dbReference type="SUPFAM" id="SSF56112">
    <property type="entry name" value="Protein kinase-like (PK-like)"/>
    <property type="match status" value="1"/>
</dbReference>
<dbReference type="InterPro" id="IPR008271">
    <property type="entry name" value="Ser/Thr_kinase_AS"/>
</dbReference>
<dbReference type="EC" id="2.7.11.1" evidence="2"/>
<dbReference type="FunFam" id="1.10.510.10:FF:000024">
    <property type="entry name" value="Probable serine/threonine-protein kinase cot-1"/>
    <property type="match status" value="1"/>
</dbReference>
<evidence type="ECO:0000256" key="7">
    <source>
        <dbReference type="ARBA" id="ARBA00022777"/>
    </source>
</evidence>
<evidence type="ECO:0000256" key="5">
    <source>
        <dbReference type="ARBA" id="ARBA00022679"/>
    </source>
</evidence>
<dbReference type="GO" id="GO:0005524">
    <property type="term" value="F:ATP binding"/>
    <property type="evidence" value="ECO:0007669"/>
    <property type="project" value="UniProtKB-KW"/>
</dbReference>
<comment type="similarity">
    <text evidence="1">Belongs to the protein kinase superfamily. AGC Ser/Thr protein kinase family.</text>
</comment>
<feature type="compositionally biased region" description="Low complexity" evidence="11">
    <location>
        <begin position="420"/>
        <end position="430"/>
    </location>
</feature>
<dbReference type="PROSITE" id="PS51285">
    <property type="entry name" value="AGC_KINASE_CTER"/>
    <property type="match status" value="1"/>
</dbReference>
<dbReference type="GO" id="GO:0007010">
    <property type="term" value="P:cytoskeleton organization"/>
    <property type="evidence" value="ECO:0007669"/>
    <property type="project" value="UniProtKB-ARBA"/>
</dbReference>
<feature type="domain" description="Protein kinase" evidence="12">
    <location>
        <begin position="57"/>
        <end position="348"/>
    </location>
</feature>
<comment type="caution">
    <text evidence="14">The sequence shown here is derived from an EMBL/GenBank/DDBJ whole genome shotgun (WGS) entry which is preliminary data.</text>
</comment>
<evidence type="ECO:0000256" key="6">
    <source>
        <dbReference type="ARBA" id="ARBA00022741"/>
    </source>
</evidence>
<dbReference type="PROSITE" id="PS50011">
    <property type="entry name" value="PROTEIN_KINASE_DOM"/>
    <property type="match status" value="1"/>
</dbReference>
<dbReference type="PANTHER" id="PTHR45637">
    <property type="entry name" value="FLIPPASE KINASE 1-RELATED"/>
    <property type="match status" value="1"/>
</dbReference>
<keyword evidence="3" id="KW-0723">Serine/threonine-protein kinase</keyword>
<evidence type="ECO:0000259" key="13">
    <source>
        <dbReference type="PROSITE" id="PS51285"/>
    </source>
</evidence>
<evidence type="ECO:0000313" key="14">
    <source>
        <dbReference type="EMBL" id="KAL0486532.1"/>
    </source>
</evidence>
<dbReference type="Gene3D" id="3.30.200.20">
    <property type="entry name" value="Phosphorylase Kinase, domain 1"/>
    <property type="match status" value="1"/>
</dbReference>
<proteinExistence type="inferred from homology"/>
<sequence>MSSLLVDITMARKPKPQHIQLPTHMSRKHSPGTAELTSATVNMKGLPNFDKLSPHHFEKVRLLGRGDVGKVYLVHLRGAPKDSQYYAMKVLEKQDMINRKKVQRCLTEREILSSSRHPFIVTMYASFQDEDKLYMLMEYCAGGELFRVLQTQPNKCLCESSVRFFIAEVLLALEYLHKVGVVYRDLKPENVLLHESGHIRLTDFDLSKRTSITNLDDHSTTRSRPWLFPLFAKKAITRAHHCQSFVGTAEYISPEIINGTGYGPCVDWWTLGILLYEMIYAKTPYRGENNDETFNKVLHGKLNIPVNSCHGPVSKNCRNLIKKLLHVDMNKRLGHKHGAKDIKDHAFFKGVNWDALQTQVAQAPIVKGEIDYTDFTNFQQDLVDSDDENDDRDVIPEIGVEGVMPEMDQRSKLFKNFVYTPKTPTPTRTKGSPSQAIA</sequence>
<evidence type="ECO:0000256" key="10">
    <source>
        <dbReference type="ARBA" id="ARBA00048679"/>
    </source>
</evidence>
<keyword evidence="4" id="KW-0597">Phosphoprotein</keyword>
<keyword evidence="7 14" id="KW-0418">Kinase</keyword>
<dbReference type="GO" id="GO:0004674">
    <property type="term" value="F:protein serine/threonine kinase activity"/>
    <property type="evidence" value="ECO:0007669"/>
    <property type="project" value="UniProtKB-KW"/>
</dbReference>
<dbReference type="InterPro" id="IPR000719">
    <property type="entry name" value="Prot_kinase_dom"/>
</dbReference>
<comment type="catalytic activity">
    <reaction evidence="10">
        <text>L-seryl-[protein] + ATP = O-phospho-L-seryl-[protein] + ADP + H(+)</text>
        <dbReference type="Rhea" id="RHEA:17989"/>
        <dbReference type="Rhea" id="RHEA-COMP:9863"/>
        <dbReference type="Rhea" id="RHEA-COMP:11604"/>
        <dbReference type="ChEBI" id="CHEBI:15378"/>
        <dbReference type="ChEBI" id="CHEBI:29999"/>
        <dbReference type="ChEBI" id="CHEBI:30616"/>
        <dbReference type="ChEBI" id="CHEBI:83421"/>
        <dbReference type="ChEBI" id="CHEBI:456216"/>
        <dbReference type="EC" id="2.7.11.1"/>
    </reaction>
</comment>
<organism evidence="14 15">
    <name type="scientific">Acrasis kona</name>
    <dbReference type="NCBI Taxonomy" id="1008807"/>
    <lineage>
        <taxon>Eukaryota</taxon>
        <taxon>Discoba</taxon>
        <taxon>Heterolobosea</taxon>
        <taxon>Tetramitia</taxon>
        <taxon>Eutetramitia</taxon>
        <taxon>Acrasidae</taxon>
        <taxon>Acrasis</taxon>
    </lineage>
</organism>
<keyword evidence="8" id="KW-0067">ATP-binding</keyword>
<feature type="region of interest" description="Disordered" evidence="11">
    <location>
        <begin position="418"/>
        <end position="438"/>
    </location>
</feature>
<keyword evidence="5" id="KW-0808">Transferase</keyword>
<gene>
    <name evidence="14" type="ORF">AKO1_001457</name>
</gene>
<evidence type="ECO:0000313" key="15">
    <source>
        <dbReference type="Proteomes" id="UP001431209"/>
    </source>
</evidence>
<accession>A0AAW2ZD19</accession>
<dbReference type="EMBL" id="JAOPGA020001241">
    <property type="protein sequence ID" value="KAL0486532.1"/>
    <property type="molecule type" value="Genomic_DNA"/>
</dbReference>
<keyword evidence="15" id="KW-1185">Reference proteome</keyword>
<reference evidence="14 15" key="1">
    <citation type="submission" date="2024-03" db="EMBL/GenBank/DDBJ databases">
        <title>The Acrasis kona genome and developmental transcriptomes reveal deep origins of eukaryotic multicellular pathways.</title>
        <authorList>
            <person name="Sheikh S."/>
            <person name="Fu C.-J."/>
            <person name="Brown M.W."/>
            <person name="Baldauf S.L."/>
        </authorList>
    </citation>
    <scope>NUCLEOTIDE SEQUENCE [LARGE SCALE GENOMIC DNA]</scope>
    <source>
        <strain evidence="14 15">ATCC MYA-3509</strain>
    </source>
</reference>
<dbReference type="Gene3D" id="1.10.510.10">
    <property type="entry name" value="Transferase(Phosphotransferase) domain 1"/>
    <property type="match status" value="1"/>
</dbReference>
<dbReference type="FunFam" id="3.30.200.20:FF:000042">
    <property type="entry name" value="Aurora kinase A"/>
    <property type="match status" value="1"/>
</dbReference>
<dbReference type="PROSITE" id="PS00108">
    <property type="entry name" value="PROTEIN_KINASE_ST"/>
    <property type="match status" value="1"/>
</dbReference>
<keyword evidence="6" id="KW-0547">Nucleotide-binding</keyword>
<evidence type="ECO:0000256" key="11">
    <source>
        <dbReference type="SAM" id="MobiDB-lite"/>
    </source>
</evidence>
<dbReference type="InterPro" id="IPR011009">
    <property type="entry name" value="Kinase-like_dom_sf"/>
</dbReference>
<evidence type="ECO:0000256" key="9">
    <source>
        <dbReference type="ARBA" id="ARBA00047899"/>
    </source>
</evidence>
<evidence type="ECO:0000256" key="3">
    <source>
        <dbReference type="ARBA" id="ARBA00022527"/>
    </source>
</evidence>
<name>A0AAW2ZD19_9EUKA</name>
<evidence type="ECO:0000259" key="12">
    <source>
        <dbReference type="PROSITE" id="PS50011"/>
    </source>
</evidence>
<dbReference type="AlphaFoldDB" id="A0AAW2ZD19"/>
<dbReference type="InterPro" id="IPR000961">
    <property type="entry name" value="AGC-kinase_C"/>
</dbReference>
<evidence type="ECO:0000256" key="2">
    <source>
        <dbReference type="ARBA" id="ARBA00012513"/>
    </source>
</evidence>
<dbReference type="Proteomes" id="UP001431209">
    <property type="component" value="Unassembled WGS sequence"/>
</dbReference>